<sequence>MSCAACCFACDESSRVPSLGPFAVTHTHSLALPTIPIPHSPFPIPHSHSGSQPPLPDHFTQFRAWVAENFAQTRIACASLLSNSSVFSDNPHSILFEPKKEICFAVLGRGGEGRGGR</sequence>
<gene>
    <name evidence="1" type="ORF">KC19_6G214400</name>
</gene>
<protein>
    <submittedName>
        <fullName evidence="1">Uncharacterized protein</fullName>
    </submittedName>
</protein>
<dbReference type="Proteomes" id="UP000822688">
    <property type="component" value="Chromosome 6"/>
</dbReference>
<dbReference type="EMBL" id="CM026427">
    <property type="protein sequence ID" value="KAG0571145.1"/>
    <property type="molecule type" value="Genomic_DNA"/>
</dbReference>
<reference evidence="1 2" key="1">
    <citation type="submission" date="2020-06" db="EMBL/GenBank/DDBJ databases">
        <title>WGS assembly of Ceratodon purpureus strain R40.</title>
        <authorList>
            <person name="Carey S.B."/>
            <person name="Jenkins J."/>
            <person name="Shu S."/>
            <person name="Lovell J.T."/>
            <person name="Sreedasyam A."/>
            <person name="Maumus F."/>
            <person name="Tiley G.P."/>
            <person name="Fernandez-Pozo N."/>
            <person name="Barry K."/>
            <person name="Chen C."/>
            <person name="Wang M."/>
            <person name="Lipzen A."/>
            <person name="Daum C."/>
            <person name="Saski C.A."/>
            <person name="Payton A.C."/>
            <person name="Mcbreen J.C."/>
            <person name="Conrad R.E."/>
            <person name="Kollar L.M."/>
            <person name="Olsson S."/>
            <person name="Huttunen S."/>
            <person name="Landis J.B."/>
            <person name="Wickett N.J."/>
            <person name="Johnson M.G."/>
            <person name="Rensing S.A."/>
            <person name="Grimwood J."/>
            <person name="Schmutz J."/>
            <person name="Mcdaniel S.F."/>
        </authorList>
    </citation>
    <scope>NUCLEOTIDE SEQUENCE [LARGE SCALE GENOMIC DNA]</scope>
    <source>
        <strain evidence="1 2">R40</strain>
    </source>
</reference>
<evidence type="ECO:0000313" key="1">
    <source>
        <dbReference type="EMBL" id="KAG0571145.1"/>
    </source>
</evidence>
<accession>A0A8T0HK30</accession>
<proteinExistence type="predicted"/>
<organism evidence="1 2">
    <name type="scientific">Ceratodon purpureus</name>
    <name type="common">Fire moss</name>
    <name type="synonym">Dicranum purpureum</name>
    <dbReference type="NCBI Taxonomy" id="3225"/>
    <lineage>
        <taxon>Eukaryota</taxon>
        <taxon>Viridiplantae</taxon>
        <taxon>Streptophyta</taxon>
        <taxon>Embryophyta</taxon>
        <taxon>Bryophyta</taxon>
        <taxon>Bryophytina</taxon>
        <taxon>Bryopsida</taxon>
        <taxon>Dicranidae</taxon>
        <taxon>Pseudoditrichales</taxon>
        <taxon>Ditrichaceae</taxon>
        <taxon>Ceratodon</taxon>
    </lineage>
</organism>
<name>A0A8T0HK30_CERPU</name>
<evidence type="ECO:0000313" key="2">
    <source>
        <dbReference type="Proteomes" id="UP000822688"/>
    </source>
</evidence>
<comment type="caution">
    <text evidence="1">The sequence shown here is derived from an EMBL/GenBank/DDBJ whole genome shotgun (WGS) entry which is preliminary data.</text>
</comment>
<keyword evidence="2" id="KW-1185">Reference proteome</keyword>
<dbReference type="AlphaFoldDB" id="A0A8T0HK30"/>